<name>A0A239EJX1_9NOCA</name>
<keyword evidence="4" id="KW-1185">Reference proteome</keyword>
<organism evidence="3 4">
    <name type="scientific">Rhodococcoides kyotonense</name>
    <dbReference type="NCBI Taxonomy" id="398843"/>
    <lineage>
        <taxon>Bacteria</taxon>
        <taxon>Bacillati</taxon>
        <taxon>Actinomycetota</taxon>
        <taxon>Actinomycetes</taxon>
        <taxon>Mycobacteriales</taxon>
        <taxon>Nocardiaceae</taxon>
        <taxon>Rhodococcoides</taxon>
    </lineage>
</organism>
<proteinExistence type="predicted"/>
<accession>A0A239EJX1</accession>
<evidence type="ECO:0008006" key="5">
    <source>
        <dbReference type="Google" id="ProtNLM"/>
    </source>
</evidence>
<dbReference type="RefSeq" id="WP_089243590.1">
    <property type="nucleotide sequence ID" value="NZ_FZOW01000002.1"/>
</dbReference>
<feature type="region of interest" description="Disordered" evidence="1">
    <location>
        <begin position="22"/>
        <end position="47"/>
    </location>
</feature>
<dbReference type="STRING" id="398843.A3K89_20500"/>
<keyword evidence="2" id="KW-0732">Signal</keyword>
<reference evidence="4" key="1">
    <citation type="submission" date="2017-06" db="EMBL/GenBank/DDBJ databases">
        <authorList>
            <person name="Varghese N."/>
            <person name="Submissions S."/>
        </authorList>
    </citation>
    <scope>NUCLEOTIDE SEQUENCE [LARGE SCALE GENOMIC DNA]</scope>
    <source>
        <strain evidence="4">JCM 23211</strain>
    </source>
</reference>
<feature type="signal peptide" evidence="2">
    <location>
        <begin position="1"/>
        <end position="21"/>
    </location>
</feature>
<sequence>MRLVAAGLMLCVLLGGCSSQAASDDSDADSTTSNAPAALMHTPSAPPVPVEVPVGEVGTMFDSTPGLVRATSTPFESWSQISPNTIAIHFVTGTPECYGAEAQVTETDSEVIVALRTGTLPEAADKACIMVAVYGTMQMTLQSPVGDRAVVNAA</sequence>
<feature type="compositionally biased region" description="Low complexity" evidence="1">
    <location>
        <begin position="22"/>
        <end position="38"/>
    </location>
</feature>
<dbReference type="PROSITE" id="PS51257">
    <property type="entry name" value="PROKAR_LIPOPROTEIN"/>
    <property type="match status" value="1"/>
</dbReference>
<dbReference type="AlphaFoldDB" id="A0A239EJX1"/>
<dbReference type="EMBL" id="FZOW01000002">
    <property type="protein sequence ID" value="SNS44701.1"/>
    <property type="molecule type" value="Genomic_DNA"/>
</dbReference>
<protein>
    <recommendedName>
        <fullName evidence="5">Large secreted protein</fullName>
    </recommendedName>
</protein>
<evidence type="ECO:0000313" key="4">
    <source>
        <dbReference type="Proteomes" id="UP000198327"/>
    </source>
</evidence>
<evidence type="ECO:0000256" key="2">
    <source>
        <dbReference type="SAM" id="SignalP"/>
    </source>
</evidence>
<dbReference type="Proteomes" id="UP000198327">
    <property type="component" value="Unassembled WGS sequence"/>
</dbReference>
<dbReference type="OrthoDB" id="3383849at2"/>
<gene>
    <name evidence="3" type="ORF">SAMN05421642_102416</name>
</gene>
<evidence type="ECO:0000313" key="3">
    <source>
        <dbReference type="EMBL" id="SNS44701.1"/>
    </source>
</evidence>
<feature type="chain" id="PRO_5012511929" description="Large secreted protein" evidence="2">
    <location>
        <begin position="22"/>
        <end position="154"/>
    </location>
</feature>
<evidence type="ECO:0000256" key="1">
    <source>
        <dbReference type="SAM" id="MobiDB-lite"/>
    </source>
</evidence>